<sequence length="76" mass="8849">MDTAWKKIDRLALILQFIGFLKRKMQIAPGARQRLRNRVIVLCIIPRRGHVAIKTVSTTVATDRCICRYAHPTRKY</sequence>
<evidence type="ECO:0000313" key="1">
    <source>
        <dbReference type="EMBL" id="GBP15681.1"/>
    </source>
</evidence>
<dbReference type="Proteomes" id="UP000299102">
    <property type="component" value="Unassembled WGS sequence"/>
</dbReference>
<dbReference type="EMBL" id="BGZK01000073">
    <property type="protein sequence ID" value="GBP15681.1"/>
    <property type="molecule type" value="Genomic_DNA"/>
</dbReference>
<accession>A0A4C1TNZ7</accession>
<proteinExistence type="predicted"/>
<organism evidence="1 2">
    <name type="scientific">Eumeta variegata</name>
    <name type="common">Bagworm moth</name>
    <name type="synonym">Eumeta japonica</name>
    <dbReference type="NCBI Taxonomy" id="151549"/>
    <lineage>
        <taxon>Eukaryota</taxon>
        <taxon>Metazoa</taxon>
        <taxon>Ecdysozoa</taxon>
        <taxon>Arthropoda</taxon>
        <taxon>Hexapoda</taxon>
        <taxon>Insecta</taxon>
        <taxon>Pterygota</taxon>
        <taxon>Neoptera</taxon>
        <taxon>Endopterygota</taxon>
        <taxon>Lepidoptera</taxon>
        <taxon>Glossata</taxon>
        <taxon>Ditrysia</taxon>
        <taxon>Tineoidea</taxon>
        <taxon>Psychidae</taxon>
        <taxon>Oiketicinae</taxon>
        <taxon>Eumeta</taxon>
    </lineage>
</organism>
<protein>
    <submittedName>
        <fullName evidence="1">Uncharacterized protein</fullName>
    </submittedName>
</protein>
<keyword evidence="2" id="KW-1185">Reference proteome</keyword>
<evidence type="ECO:0000313" key="2">
    <source>
        <dbReference type="Proteomes" id="UP000299102"/>
    </source>
</evidence>
<name>A0A4C1TNZ7_EUMVA</name>
<reference evidence="1 2" key="1">
    <citation type="journal article" date="2019" name="Commun. Biol.">
        <title>The bagworm genome reveals a unique fibroin gene that provides high tensile strength.</title>
        <authorList>
            <person name="Kono N."/>
            <person name="Nakamura H."/>
            <person name="Ohtoshi R."/>
            <person name="Tomita M."/>
            <person name="Numata K."/>
            <person name="Arakawa K."/>
        </authorList>
    </citation>
    <scope>NUCLEOTIDE SEQUENCE [LARGE SCALE GENOMIC DNA]</scope>
</reference>
<comment type="caution">
    <text evidence="1">The sequence shown here is derived from an EMBL/GenBank/DDBJ whole genome shotgun (WGS) entry which is preliminary data.</text>
</comment>
<gene>
    <name evidence="1" type="ORF">EVAR_5371_1</name>
</gene>
<dbReference type="AlphaFoldDB" id="A0A4C1TNZ7"/>